<comment type="caution">
    <text evidence="2">The sequence shown here is derived from an EMBL/GenBank/DDBJ whole genome shotgun (WGS) entry which is preliminary data.</text>
</comment>
<dbReference type="Proteomes" id="UP000770889">
    <property type="component" value="Unassembled WGS sequence"/>
</dbReference>
<evidence type="ECO:0000313" key="2">
    <source>
        <dbReference type="EMBL" id="MBT2989183.1"/>
    </source>
</evidence>
<name>A0A944MC46_9GAMM</name>
<evidence type="ECO:0000313" key="3">
    <source>
        <dbReference type="Proteomes" id="UP000770889"/>
    </source>
</evidence>
<dbReference type="EMBL" id="JAHHGM010000007">
    <property type="protein sequence ID" value="MBT2989183.1"/>
    <property type="molecule type" value="Genomic_DNA"/>
</dbReference>
<feature type="domain" description="Thioredoxin" evidence="1">
    <location>
        <begin position="10"/>
        <end position="159"/>
    </location>
</feature>
<dbReference type="PROSITE" id="PS51352">
    <property type="entry name" value="THIOREDOXIN_2"/>
    <property type="match status" value="1"/>
</dbReference>
<dbReference type="InterPro" id="IPR013766">
    <property type="entry name" value="Thioredoxin_domain"/>
</dbReference>
<accession>A0A944MC46</accession>
<organism evidence="2 3">
    <name type="scientific">Candidatus Thiodiazotropha taylori</name>
    <dbReference type="NCBI Taxonomy" id="2792791"/>
    <lineage>
        <taxon>Bacteria</taxon>
        <taxon>Pseudomonadati</taxon>
        <taxon>Pseudomonadota</taxon>
        <taxon>Gammaproteobacteria</taxon>
        <taxon>Chromatiales</taxon>
        <taxon>Sedimenticolaceae</taxon>
        <taxon>Candidatus Thiodiazotropha</taxon>
    </lineage>
</organism>
<reference evidence="2 3" key="1">
    <citation type="submission" date="2021-05" db="EMBL/GenBank/DDBJ databases">
        <title>Genetic and Functional Diversity in Clade A Lucinid endosymbionts from the Bahamas.</title>
        <authorList>
            <person name="Giani N.M."/>
            <person name="Engel A.S."/>
            <person name="Campbell B.J."/>
        </authorList>
    </citation>
    <scope>NUCLEOTIDE SEQUENCE [LARGE SCALE GENOMIC DNA]</scope>
    <source>
        <strain evidence="2">LUC16012Gg_MoonRockCtena</strain>
    </source>
</reference>
<proteinExistence type="predicted"/>
<dbReference type="AlphaFoldDB" id="A0A944MC46"/>
<dbReference type="InterPro" id="IPR036249">
    <property type="entry name" value="Thioredoxin-like_sf"/>
</dbReference>
<dbReference type="SUPFAM" id="SSF52833">
    <property type="entry name" value="Thioredoxin-like"/>
    <property type="match status" value="1"/>
</dbReference>
<evidence type="ECO:0000259" key="1">
    <source>
        <dbReference type="PROSITE" id="PS51352"/>
    </source>
</evidence>
<sequence length="181" mass="20723">MPRLLTFGLLLGSLIVNELWADWHDNAIEVVSDLTEAGKKARDENIPILLMVSQDHCPFCHQLKREVLNPMIISGEYDDKVVIIELLIDIGENVINFEGRNVDAGSIATNYNIWVTPTLLFLDYQGKEVHKRMLGVNTIEMYGYYLDESLKEALTAVKQGEPYRYKTNELDQLGSDPHWDR</sequence>
<gene>
    <name evidence="2" type="ORF">KME65_09485</name>
</gene>
<dbReference type="Gene3D" id="3.40.30.10">
    <property type="entry name" value="Glutaredoxin"/>
    <property type="match status" value="1"/>
</dbReference>
<protein>
    <submittedName>
        <fullName evidence="2">Thioredoxin family protein</fullName>
    </submittedName>
</protein>
<dbReference type="InterPro" id="IPR012336">
    <property type="entry name" value="Thioredoxin-like_fold"/>
</dbReference>
<dbReference type="Pfam" id="PF13098">
    <property type="entry name" value="Thioredoxin_2"/>
    <property type="match status" value="1"/>
</dbReference>